<name>A0ABQ5JYR3_9EUKA</name>
<gene>
    <name evidence="1" type="ORF">ADUPG1_012224</name>
</gene>
<evidence type="ECO:0000313" key="1">
    <source>
        <dbReference type="EMBL" id="GKT22784.1"/>
    </source>
</evidence>
<evidence type="ECO:0000313" key="2">
    <source>
        <dbReference type="Proteomes" id="UP001057375"/>
    </source>
</evidence>
<keyword evidence="2" id="KW-1185">Reference proteome</keyword>
<sequence length="704" mass="81671">MDKLAEIGNITQAISRKGVGGGDIREDCEKYEGKKMKQFDRLKILSHIFSKSNRISVEKSILKEIFKELEEYKSRFQTILSKFEIPPSFKKDVRFQTIITKKSELPDSIPPISKKELTTLKNVINYFYPMSLLTKTSGYIDEMKEEEEEEKISVSEKISYQKIRAHKILRILTVIGETANEFVNNSCPKQLKPLFISLNTLRNNIAHPSKIDEMCLFVIGFDSSRISSLFSGISECFKKMKDKIQEKFPSLAVFLGSETDATLRDLELDDVGEIPFLSDLPGISDELKDGLKPFKNASSPQMERIQKFSDILKDYQKLWPGGFDSISKEKRRLKNAKDIQKTEDLEKQKKFLQSLIDTKRKRKITSDSISGYLDEEKTFISNNLDHFCKLPYYKVKDGIIPFDTALHHPGSEFYKSFLETILCRNAHVHNIFFEKGRDILDVVKKETLPMQREWNAIKDIVHFYYDHCEGGQYRNPLSTFNEEKSYKLAKYCLDLGALKKNRELLATIAHYRKRCRNTRLSHSNEEIKQANKAYYQYARACRLEAESRDDRGEGYSNLVSEAFNYHKAIDFSVVERTDLCKYHKEYGILISIDAEAENPQKPYNHFEEYYEMVNKAIQLAANSKQCSSCFSEMGRSQTLDNLGSHLAEKYAHQTTRDESLKTEALSHFREAKKKYMTSLIWDKHRSITDGRKSILPSTYIQNLK</sequence>
<proteinExistence type="predicted"/>
<organism evidence="1 2">
    <name type="scientific">Aduncisulcus paluster</name>
    <dbReference type="NCBI Taxonomy" id="2918883"/>
    <lineage>
        <taxon>Eukaryota</taxon>
        <taxon>Metamonada</taxon>
        <taxon>Carpediemonas-like organisms</taxon>
        <taxon>Aduncisulcus</taxon>
    </lineage>
</organism>
<comment type="caution">
    <text evidence="1">The sequence shown here is derived from an EMBL/GenBank/DDBJ whole genome shotgun (WGS) entry which is preliminary data.</text>
</comment>
<accession>A0ABQ5JYR3</accession>
<reference evidence="1" key="1">
    <citation type="submission" date="2022-03" db="EMBL/GenBank/DDBJ databases">
        <title>Draft genome sequence of Aduncisulcus paluster, a free-living microaerophilic Fornicata.</title>
        <authorList>
            <person name="Yuyama I."/>
            <person name="Kume K."/>
            <person name="Tamura T."/>
            <person name="Inagaki Y."/>
            <person name="Hashimoto T."/>
        </authorList>
    </citation>
    <scope>NUCLEOTIDE SEQUENCE</scope>
    <source>
        <strain evidence="1">NY0171</strain>
    </source>
</reference>
<protein>
    <submittedName>
        <fullName evidence="1">Uncharacterized protein</fullName>
    </submittedName>
</protein>
<dbReference type="EMBL" id="BQXS01012424">
    <property type="protein sequence ID" value="GKT22784.1"/>
    <property type="molecule type" value="Genomic_DNA"/>
</dbReference>
<dbReference type="Proteomes" id="UP001057375">
    <property type="component" value="Unassembled WGS sequence"/>
</dbReference>